<evidence type="ECO:0000313" key="3">
    <source>
        <dbReference type="Proteomes" id="UP000283509"/>
    </source>
</evidence>
<keyword evidence="3" id="KW-1185">Reference proteome</keyword>
<dbReference type="PANTHER" id="PTHR46312:SF2">
    <property type="entry name" value="NUCLEOTIDE-BINDING OLIGOMERIZATION DOMAIN-CONTAINING PROTEIN 2-LIKE"/>
    <property type="match status" value="1"/>
</dbReference>
<reference evidence="2 3" key="1">
    <citation type="submission" date="2018-04" db="EMBL/GenBank/DDBJ databases">
        <authorList>
            <person name="Zhang X."/>
            <person name="Yuan J."/>
            <person name="Li F."/>
            <person name="Xiang J."/>
        </authorList>
    </citation>
    <scope>NUCLEOTIDE SEQUENCE [LARGE SCALE GENOMIC DNA]</scope>
    <source>
        <tissue evidence="2">Muscle</tissue>
    </source>
</reference>
<dbReference type="AlphaFoldDB" id="A0A3R7QTN5"/>
<dbReference type="Pfam" id="PF05729">
    <property type="entry name" value="NACHT"/>
    <property type="match status" value="1"/>
</dbReference>
<dbReference type="SUPFAM" id="SSF52540">
    <property type="entry name" value="P-loop containing nucleoside triphosphate hydrolases"/>
    <property type="match status" value="1"/>
</dbReference>
<reference evidence="2 3" key="2">
    <citation type="submission" date="2019-01" db="EMBL/GenBank/DDBJ databases">
        <title>The decoding of complex shrimp genome reveals the adaptation for benthos swimmer, frequently molting mechanism and breeding impact on genome.</title>
        <authorList>
            <person name="Sun Y."/>
            <person name="Gao Y."/>
            <person name="Yu Y."/>
        </authorList>
    </citation>
    <scope>NUCLEOTIDE SEQUENCE [LARGE SCALE GENOMIC DNA]</scope>
    <source>
        <tissue evidence="2">Muscle</tissue>
    </source>
</reference>
<dbReference type="Proteomes" id="UP000283509">
    <property type="component" value="Unassembled WGS sequence"/>
</dbReference>
<protein>
    <recommendedName>
        <fullName evidence="1">NACHT domain-containing protein</fullName>
    </recommendedName>
</protein>
<dbReference type="Gene3D" id="3.40.50.300">
    <property type="entry name" value="P-loop containing nucleotide triphosphate hydrolases"/>
    <property type="match status" value="1"/>
</dbReference>
<gene>
    <name evidence="2" type="ORF">C7M84_003373</name>
</gene>
<sequence>MASRAQPASSTAQLIKHTVNGFRFQVAVVTKGRAVLAQVVEWLYQGGPCMKTHFLSLGFIETDYERKFNSEQRALLEKKVPFREYDISFLYIILQLMCGLAAPNNPAWTSPKKGQPLEHLLYKIKQKRNNFAHSNDVQQMSDQKLIKEFRKLKCLFSRIIRRAGCRGGIRPDVYRDEVSEIKVDFQDLLQKVREPLQGSDLSLLPQLQQEIKVFKEMLRHKLEDDCRRELHGLYPSQWDVTLAQWLYPDLRLQPSQNFTSLVIKEDSSTLSQAGPRPRDVPHTTLLEVTCDGQLPQVIIISGEGGIGKTTLMKYMLEMWVRDPSQIEGLQDVSPLLYLQLRGSSISSWREMFKNLLCNTFMESGLTMDTFLEIFQAMHVIVLLDGYDEANKKVKKLIADLLAYQGNMRIVISTRPECARELTQMMKSKRLVMNVEIQGIRREDRPHLVESTVAALVQDAALKDAMTDRVLRHLEDLQLQKDELDMPLAIVLLVVRETEAPDEGPENIHDELTALMMGKIEERLVLRGIEDANEKIQEYHEFQKEVAPWGVKRLESDRRAEGVEKLKAKCISLNLPHREMLSGFLVSKKS</sequence>
<dbReference type="InterPro" id="IPR007111">
    <property type="entry name" value="NACHT_NTPase"/>
</dbReference>
<evidence type="ECO:0000259" key="1">
    <source>
        <dbReference type="PROSITE" id="PS50837"/>
    </source>
</evidence>
<name>A0A3R7QTN5_PENVA</name>
<dbReference type="EMBL" id="QCYY01001456">
    <property type="protein sequence ID" value="ROT77932.1"/>
    <property type="molecule type" value="Genomic_DNA"/>
</dbReference>
<evidence type="ECO:0000313" key="2">
    <source>
        <dbReference type="EMBL" id="ROT77932.1"/>
    </source>
</evidence>
<dbReference type="PANTHER" id="PTHR46312">
    <property type="entry name" value="NACHT DOMAIN-CONTAINING PROTEIN"/>
    <property type="match status" value="1"/>
</dbReference>
<organism evidence="2 3">
    <name type="scientific">Penaeus vannamei</name>
    <name type="common">Whiteleg shrimp</name>
    <name type="synonym">Litopenaeus vannamei</name>
    <dbReference type="NCBI Taxonomy" id="6689"/>
    <lineage>
        <taxon>Eukaryota</taxon>
        <taxon>Metazoa</taxon>
        <taxon>Ecdysozoa</taxon>
        <taxon>Arthropoda</taxon>
        <taxon>Crustacea</taxon>
        <taxon>Multicrustacea</taxon>
        <taxon>Malacostraca</taxon>
        <taxon>Eumalacostraca</taxon>
        <taxon>Eucarida</taxon>
        <taxon>Decapoda</taxon>
        <taxon>Dendrobranchiata</taxon>
        <taxon>Penaeoidea</taxon>
        <taxon>Penaeidae</taxon>
        <taxon>Penaeus</taxon>
    </lineage>
</organism>
<comment type="caution">
    <text evidence="2">The sequence shown here is derived from an EMBL/GenBank/DDBJ whole genome shotgun (WGS) entry which is preliminary data.</text>
</comment>
<proteinExistence type="predicted"/>
<dbReference type="OrthoDB" id="6349274at2759"/>
<accession>A0A3R7QTN5</accession>
<dbReference type="PROSITE" id="PS50837">
    <property type="entry name" value="NACHT"/>
    <property type="match status" value="1"/>
</dbReference>
<feature type="domain" description="NACHT" evidence="1">
    <location>
        <begin position="296"/>
        <end position="415"/>
    </location>
</feature>
<dbReference type="InterPro" id="IPR027417">
    <property type="entry name" value="P-loop_NTPase"/>
</dbReference>